<evidence type="ECO:0000256" key="1">
    <source>
        <dbReference type="ARBA" id="ARBA00004496"/>
    </source>
</evidence>
<sequence length="973" mass="109180">MYVEKLKELSLRFVVRSLRLMSEVCKKNCLLIPHSLGMEIFSYICNDQYNYCLNDMNFFSSNIMQLTSVKMKNKDLAEGLNGGFLRNHPVKSLSLTNYHQINKLHLSPLLENFEMINCNLQSSDINYLGRLLSNCCWIKVIRLEETVNHLKCLNSATWQKGFQEICEGLKSSSNCLVKIEVIDCSLTGIQSSSLGDLLKQCTMMQEIDLSFDTKCREGLKKTFDGLKSSVEHLLNVKLSLQLNEKVCIWLGDFLAQCSSLRQIYLCSLGGYGHELKKKIFIALQSSSASLFKIALVNVSLTEEEGYSLGDLFKRCNSLREIHFQGADNYVKGLEWIFDGLKSSSDCLIKLELGKLSLSERSSAKLGNLLKDCRRLEEIRLNENDIQKNGLEKILKGLKSSSNSLLEINIKCQLSEGECCLLGDFLKGCNSIRQMKFFTDNKHGKKGIGRIIHGLKSSSGNLLKINNDEYSFNDGETVALGDLLEQCTSLREIQFISSACAERGFEKLFAGLGTSCRSLSKICLSGCKLNKKTGFRLGALLKDCIWLGEFYMTKSRVSGEGFEKIFDGLSTSSQTLLNISFSDCDLNEEEAYCLGDLFEKCSSLQEINLSNNTRYGKAFERILEGRSVFSSINQNPPVDGGNDVNGFGELCYRLSFSSKSLLEMSFSNCNLTEQQSLSLADLLKECKLLRKVNLSLNSRCGNSLKGIFVGLRSSAKSLVEVILGGCQFNEEQSHWLGDFLRECNSLDRAILWSNDSWGKGFKDVCEGLKSSSHSLSEVDFSNCKLNEEQSFWFGDFLKQCNSLQKASLSRNENCRKGFKAICEGLKSSSKSLLEITIGCCNINQEQSFWLGDALKECNSLEYFGFGENDQCGEGFRSICDGLKSSSKSLSLLEFWQCKLSEEQGCFLGDFLKECNSLEIVALYGNKHLQQGFMKIIDGLKSSSNSLKDLGLFECDLTKEQRDYCDLYLGRRCSF</sequence>
<dbReference type="AlphaFoldDB" id="A0A7I8V758"/>
<dbReference type="OrthoDB" id="120976at2759"/>
<evidence type="ECO:0000256" key="2">
    <source>
        <dbReference type="ARBA" id="ARBA00022490"/>
    </source>
</evidence>
<dbReference type="SMART" id="SM00368">
    <property type="entry name" value="LRR_RI"/>
    <property type="match status" value="6"/>
</dbReference>
<comment type="caution">
    <text evidence="4">The sequence shown here is derived from an EMBL/GenBank/DDBJ whole genome shotgun (WGS) entry which is preliminary data.</text>
</comment>
<keyword evidence="2" id="KW-0963">Cytoplasm</keyword>
<dbReference type="SUPFAM" id="SSF52047">
    <property type="entry name" value="RNI-like"/>
    <property type="match status" value="3"/>
</dbReference>
<dbReference type="InterPro" id="IPR032675">
    <property type="entry name" value="LRR_dom_sf"/>
</dbReference>
<gene>
    <name evidence="4" type="ORF">DGYR_LOCUS859</name>
</gene>
<accession>A0A7I8V758</accession>
<organism evidence="4 5">
    <name type="scientific">Dimorphilus gyrociliatus</name>
    <dbReference type="NCBI Taxonomy" id="2664684"/>
    <lineage>
        <taxon>Eukaryota</taxon>
        <taxon>Metazoa</taxon>
        <taxon>Spiralia</taxon>
        <taxon>Lophotrochozoa</taxon>
        <taxon>Annelida</taxon>
        <taxon>Polychaeta</taxon>
        <taxon>Polychaeta incertae sedis</taxon>
        <taxon>Dinophilidae</taxon>
        <taxon>Dimorphilus</taxon>
    </lineage>
</organism>
<dbReference type="Gene3D" id="3.80.10.10">
    <property type="entry name" value="Ribonuclease Inhibitor"/>
    <property type="match status" value="4"/>
</dbReference>
<dbReference type="PANTHER" id="PTHR45690:SF19">
    <property type="entry name" value="NACHT, LRR AND PYD DOMAINS-CONTAINING PROTEIN 3"/>
    <property type="match status" value="1"/>
</dbReference>
<evidence type="ECO:0000313" key="4">
    <source>
        <dbReference type="EMBL" id="CAD5111590.1"/>
    </source>
</evidence>
<evidence type="ECO:0000313" key="5">
    <source>
        <dbReference type="Proteomes" id="UP000549394"/>
    </source>
</evidence>
<dbReference type="EMBL" id="CAJFCJ010000001">
    <property type="protein sequence ID" value="CAD5111590.1"/>
    <property type="molecule type" value="Genomic_DNA"/>
</dbReference>
<protein>
    <submittedName>
        <fullName evidence="4">DgyrCDS890</fullName>
    </submittedName>
</protein>
<reference evidence="4 5" key="1">
    <citation type="submission" date="2020-08" db="EMBL/GenBank/DDBJ databases">
        <authorList>
            <person name="Hejnol A."/>
        </authorList>
    </citation>
    <scope>NUCLEOTIDE SEQUENCE [LARGE SCALE GENOMIC DNA]</scope>
</reference>
<dbReference type="InterPro" id="IPR050637">
    <property type="entry name" value="NLRP_innate_immun_reg"/>
</dbReference>
<dbReference type="Proteomes" id="UP000549394">
    <property type="component" value="Unassembled WGS sequence"/>
</dbReference>
<dbReference type="GO" id="GO:0005737">
    <property type="term" value="C:cytoplasm"/>
    <property type="evidence" value="ECO:0007669"/>
    <property type="project" value="UniProtKB-SubCell"/>
</dbReference>
<name>A0A7I8V758_9ANNE</name>
<evidence type="ECO:0000256" key="3">
    <source>
        <dbReference type="ARBA" id="ARBA00022737"/>
    </source>
</evidence>
<proteinExistence type="predicted"/>
<dbReference type="PANTHER" id="PTHR45690">
    <property type="entry name" value="NACHT, LRR AND PYD DOMAINS-CONTAINING PROTEIN 12"/>
    <property type="match status" value="1"/>
</dbReference>
<comment type="subcellular location">
    <subcellularLocation>
        <location evidence="1">Cytoplasm</location>
    </subcellularLocation>
</comment>
<keyword evidence="3" id="KW-0677">Repeat</keyword>
<keyword evidence="5" id="KW-1185">Reference proteome</keyword>